<reference evidence="1 2" key="2">
    <citation type="submission" date="2018-11" db="EMBL/GenBank/DDBJ databases">
        <authorList>
            <consortium name="Pathogen Informatics"/>
        </authorList>
    </citation>
    <scope>NUCLEOTIDE SEQUENCE [LARGE SCALE GENOMIC DNA]</scope>
</reference>
<dbReference type="Proteomes" id="UP000282613">
    <property type="component" value="Unassembled WGS sequence"/>
</dbReference>
<dbReference type="AlphaFoldDB" id="A0A0R3W0J9"/>
<reference evidence="3" key="1">
    <citation type="submission" date="2017-02" db="UniProtKB">
        <authorList>
            <consortium name="WormBaseParasite"/>
        </authorList>
    </citation>
    <scope>IDENTIFICATION</scope>
</reference>
<organism evidence="3">
    <name type="scientific">Taenia asiatica</name>
    <name type="common">Asian tapeworm</name>
    <dbReference type="NCBI Taxonomy" id="60517"/>
    <lineage>
        <taxon>Eukaryota</taxon>
        <taxon>Metazoa</taxon>
        <taxon>Spiralia</taxon>
        <taxon>Lophotrochozoa</taxon>
        <taxon>Platyhelminthes</taxon>
        <taxon>Cestoda</taxon>
        <taxon>Eucestoda</taxon>
        <taxon>Cyclophyllidea</taxon>
        <taxon>Taeniidae</taxon>
        <taxon>Taenia</taxon>
    </lineage>
</organism>
<dbReference type="EMBL" id="UYRS01006970">
    <property type="protein sequence ID" value="VDK27843.1"/>
    <property type="molecule type" value="Genomic_DNA"/>
</dbReference>
<dbReference type="WBParaSite" id="TASK_0000319301-mRNA-1">
    <property type="protein sequence ID" value="TASK_0000319301-mRNA-1"/>
    <property type="gene ID" value="TASK_0000319301"/>
</dbReference>
<evidence type="ECO:0000313" key="1">
    <source>
        <dbReference type="EMBL" id="VDK27843.1"/>
    </source>
</evidence>
<gene>
    <name evidence="1" type="ORF">TASK_LOCUS3194</name>
</gene>
<evidence type="ECO:0000313" key="3">
    <source>
        <dbReference type="WBParaSite" id="TASK_0000319301-mRNA-1"/>
    </source>
</evidence>
<sequence length="87" mass="8532">MCVKNVTLVGAEKGTVAFAAAWVCVGAVVLVTDGTDFIVVDTFGACVAAVTSAVVWCSAIALGAAKASGGTGPSIIAPNTFTSIIIL</sequence>
<proteinExistence type="predicted"/>
<keyword evidence="2" id="KW-1185">Reference proteome</keyword>
<protein>
    <submittedName>
        <fullName evidence="3">Ammonium_transp domain-containing protein</fullName>
    </submittedName>
</protein>
<accession>A0A0R3W0J9</accession>
<name>A0A0R3W0J9_TAEAS</name>
<evidence type="ECO:0000313" key="2">
    <source>
        <dbReference type="Proteomes" id="UP000282613"/>
    </source>
</evidence>